<evidence type="ECO:0000313" key="1">
    <source>
        <dbReference type="EMBL" id="MFI6501999.1"/>
    </source>
</evidence>
<accession>A0ABW7Z1E5</accession>
<gene>
    <name evidence="1" type="ORF">ACIBG2_31780</name>
</gene>
<protein>
    <recommendedName>
        <fullName evidence="3">WXG100 family type VII secretion target</fullName>
    </recommendedName>
</protein>
<organism evidence="1 2">
    <name type="scientific">Nonomuraea typhae</name>
    <dbReference type="NCBI Taxonomy" id="2603600"/>
    <lineage>
        <taxon>Bacteria</taxon>
        <taxon>Bacillati</taxon>
        <taxon>Actinomycetota</taxon>
        <taxon>Actinomycetes</taxon>
        <taxon>Streptosporangiales</taxon>
        <taxon>Streptosporangiaceae</taxon>
        <taxon>Nonomuraea</taxon>
    </lineage>
</organism>
<name>A0ABW7Z1E5_9ACTN</name>
<sequence length="103" mass="11106">MSATAVATLGGQAAMAANLSVGNLNWWTSHCDGSYPTSELNTIRADFREASQGWQGSASVVFGNLSNLNNTRLREAMPQVCQSFWQAYDETGDTVRAVNRAFG</sequence>
<dbReference type="RefSeq" id="WP_397086954.1">
    <property type="nucleotide sequence ID" value="NZ_JBITGY010000009.1"/>
</dbReference>
<reference evidence="1 2" key="1">
    <citation type="submission" date="2024-10" db="EMBL/GenBank/DDBJ databases">
        <title>The Natural Products Discovery Center: Release of the First 8490 Sequenced Strains for Exploring Actinobacteria Biosynthetic Diversity.</title>
        <authorList>
            <person name="Kalkreuter E."/>
            <person name="Kautsar S.A."/>
            <person name="Yang D."/>
            <person name="Bader C.D."/>
            <person name="Teijaro C.N."/>
            <person name="Fluegel L."/>
            <person name="Davis C.M."/>
            <person name="Simpson J.R."/>
            <person name="Lauterbach L."/>
            <person name="Steele A.D."/>
            <person name="Gui C."/>
            <person name="Meng S."/>
            <person name="Li G."/>
            <person name="Viehrig K."/>
            <person name="Ye F."/>
            <person name="Su P."/>
            <person name="Kiefer A.F."/>
            <person name="Nichols A."/>
            <person name="Cepeda A.J."/>
            <person name="Yan W."/>
            <person name="Fan B."/>
            <person name="Jiang Y."/>
            <person name="Adhikari A."/>
            <person name="Zheng C.-J."/>
            <person name="Schuster L."/>
            <person name="Cowan T.M."/>
            <person name="Smanski M.J."/>
            <person name="Chevrette M.G."/>
            <person name="De Carvalho L.P.S."/>
            <person name="Shen B."/>
        </authorList>
    </citation>
    <scope>NUCLEOTIDE SEQUENCE [LARGE SCALE GENOMIC DNA]</scope>
    <source>
        <strain evidence="1 2">NPDC050545</strain>
    </source>
</reference>
<keyword evidence="2" id="KW-1185">Reference proteome</keyword>
<dbReference type="Proteomes" id="UP001612741">
    <property type="component" value="Unassembled WGS sequence"/>
</dbReference>
<dbReference type="EMBL" id="JBITGY010000009">
    <property type="protein sequence ID" value="MFI6501999.1"/>
    <property type="molecule type" value="Genomic_DNA"/>
</dbReference>
<proteinExistence type="predicted"/>
<evidence type="ECO:0000313" key="2">
    <source>
        <dbReference type="Proteomes" id="UP001612741"/>
    </source>
</evidence>
<comment type="caution">
    <text evidence="1">The sequence shown here is derived from an EMBL/GenBank/DDBJ whole genome shotgun (WGS) entry which is preliminary data.</text>
</comment>
<evidence type="ECO:0008006" key="3">
    <source>
        <dbReference type="Google" id="ProtNLM"/>
    </source>
</evidence>